<dbReference type="EMBL" id="BMAV01027049">
    <property type="protein sequence ID" value="GFS55726.1"/>
    <property type="molecule type" value="Genomic_DNA"/>
</dbReference>
<feature type="compositionally biased region" description="Basic and acidic residues" evidence="1">
    <location>
        <begin position="124"/>
        <end position="133"/>
    </location>
</feature>
<accession>A0A8X6YSR6</accession>
<protein>
    <submittedName>
        <fullName evidence="3">Uncharacterized protein</fullName>
    </submittedName>
</protein>
<evidence type="ECO:0000256" key="1">
    <source>
        <dbReference type="SAM" id="MobiDB-lite"/>
    </source>
</evidence>
<reference evidence="3" key="1">
    <citation type="submission" date="2020-08" db="EMBL/GenBank/DDBJ databases">
        <title>Multicomponent nature underlies the extraordinary mechanical properties of spider dragline silk.</title>
        <authorList>
            <person name="Kono N."/>
            <person name="Nakamura H."/>
            <person name="Mori M."/>
            <person name="Yoshida Y."/>
            <person name="Ohtoshi R."/>
            <person name="Malay A.D."/>
            <person name="Moran D.A.P."/>
            <person name="Tomita M."/>
            <person name="Numata K."/>
            <person name="Arakawa K."/>
        </authorList>
    </citation>
    <scope>NUCLEOTIDE SEQUENCE</scope>
</reference>
<comment type="caution">
    <text evidence="3">The sequence shown here is derived from an EMBL/GenBank/DDBJ whole genome shotgun (WGS) entry which is preliminary data.</text>
</comment>
<keyword evidence="4" id="KW-1185">Reference proteome</keyword>
<evidence type="ECO:0000313" key="4">
    <source>
        <dbReference type="Proteomes" id="UP000886998"/>
    </source>
</evidence>
<dbReference type="Proteomes" id="UP000886998">
    <property type="component" value="Unassembled WGS sequence"/>
</dbReference>
<gene>
    <name evidence="3" type="ORF">TNIN_157291</name>
    <name evidence="2" type="ORF">TNIN_95171</name>
</gene>
<sequence>MLYKSFPAWCERSPKDNQPGISEYTDAFQPVLLHFQYATSSLTYYQRQLPNSLRKGLQPPYEGPYKVVDRTKKVFRTLRHGKEGSVSIDRLKPAYISKELEDFPVEVNLKEKVSLQSEEIQESEQEKPRESSSRQETTTHSGHTVRFNPKYS</sequence>
<feature type="region of interest" description="Disordered" evidence="1">
    <location>
        <begin position="116"/>
        <end position="152"/>
    </location>
</feature>
<dbReference type="OrthoDB" id="6495421at2759"/>
<dbReference type="EMBL" id="BMAV01021881">
    <property type="protein sequence ID" value="GFY76380.1"/>
    <property type="molecule type" value="Genomic_DNA"/>
</dbReference>
<proteinExistence type="predicted"/>
<name>A0A8X6YSR6_9ARAC</name>
<evidence type="ECO:0000313" key="3">
    <source>
        <dbReference type="EMBL" id="GFY76380.1"/>
    </source>
</evidence>
<organism evidence="3 4">
    <name type="scientific">Trichonephila inaurata madagascariensis</name>
    <dbReference type="NCBI Taxonomy" id="2747483"/>
    <lineage>
        <taxon>Eukaryota</taxon>
        <taxon>Metazoa</taxon>
        <taxon>Ecdysozoa</taxon>
        <taxon>Arthropoda</taxon>
        <taxon>Chelicerata</taxon>
        <taxon>Arachnida</taxon>
        <taxon>Araneae</taxon>
        <taxon>Araneomorphae</taxon>
        <taxon>Entelegynae</taxon>
        <taxon>Araneoidea</taxon>
        <taxon>Nephilidae</taxon>
        <taxon>Trichonephila</taxon>
        <taxon>Trichonephila inaurata</taxon>
    </lineage>
</organism>
<dbReference type="AlphaFoldDB" id="A0A8X6YSR6"/>
<evidence type="ECO:0000313" key="2">
    <source>
        <dbReference type="EMBL" id="GFS55726.1"/>
    </source>
</evidence>